<protein>
    <submittedName>
        <fullName evidence="2">Uncharacterized protein</fullName>
    </submittedName>
</protein>
<reference evidence="2 3" key="1">
    <citation type="submission" date="2019-05" db="EMBL/GenBank/DDBJ databases">
        <title>Genome sequence of Cellulomonas hominis strain CS1.</title>
        <authorList>
            <person name="Belmont J."/>
            <person name="Maclea K.S."/>
        </authorList>
    </citation>
    <scope>NUCLEOTIDE SEQUENCE [LARGE SCALE GENOMIC DNA]</scope>
    <source>
        <strain evidence="2 3">CS1</strain>
    </source>
</reference>
<evidence type="ECO:0000256" key="1">
    <source>
        <dbReference type="SAM" id="MobiDB-lite"/>
    </source>
</evidence>
<feature type="compositionally biased region" description="Polar residues" evidence="1">
    <location>
        <begin position="63"/>
        <end position="77"/>
    </location>
</feature>
<feature type="region of interest" description="Disordered" evidence="1">
    <location>
        <begin position="63"/>
        <end position="84"/>
    </location>
</feature>
<name>A0A7Z8NSK6_9CELL</name>
<feature type="region of interest" description="Disordered" evidence="1">
    <location>
        <begin position="13"/>
        <end position="38"/>
    </location>
</feature>
<sequence length="84" mass="8851">MAQWRSAVAFPPALNPLGSYVNRGSVAGTGEDLSVSRDHDEWHSVVYPDPSGEPALVLRVQPVVTNANPEVQDSSVPGATPDPS</sequence>
<evidence type="ECO:0000313" key="2">
    <source>
        <dbReference type="EMBL" id="TKR24969.1"/>
    </source>
</evidence>
<accession>A0A7Z8NSK6</accession>
<gene>
    <name evidence="2" type="ORF">FA014_05525</name>
</gene>
<dbReference type="EMBL" id="SZYE01000026">
    <property type="protein sequence ID" value="TKR24969.1"/>
    <property type="molecule type" value="Genomic_DNA"/>
</dbReference>
<organism evidence="2 3">
    <name type="scientific">Cellulomonas hominis</name>
    <dbReference type="NCBI Taxonomy" id="156981"/>
    <lineage>
        <taxon>Bacteria</taxon>
        <taxon>Bacillati</taxon>
        <taxon>Actinomycetota</taxon>
        <taxon>Actinomycetes</taxon>
        <taxon>Micrococcales</taxon>
        <taxon>Cellulomonadaceae</taxon>
        <taxon>Cellulomonas</taxon>
    </lineage>
</organism>
<comment type="caution">
    <text evidence="2">The sequence shown here is derived from an EMBL/GenBank/DDBJ whole genome shotgun (WGS) entry which is preliminary data.</text>
</comment>
<evidence type="ECO:0000313" key="3">
    <source>
        <dbReference type="Proteomes" id="UP000308121"/>
    </source>
</evidence>
<dbReference type="Proteomes" id="UP000308121">
    <property type="component" value="Unassembled WGS sequence"/>
</dbReference>
<dbReference type="AlphaFoldDB" id="A0A7Z8NSK6"/>
<proteinExistence type="predicted"/>